<sequence length="225" mass="26020">MRKIKIRLVAMIFSLISIILVMTMSINAEAKKINLASKSYKNKLIRFHTIANSDSDEDQELKLKVRDEVIKYLKPKLEKSSSITESERIIKQEYSNLEKISKNVILKNGYNYDVKIGIDYSNFPTKQYSNIVLPAGKYKALKIIIGEGKGKNWWCVMFPPLCFVDEESGVIDKKTDKKLKEVLTKEEYELITQKNQSEVGKVKMKFKIVEIIEKIDEKAKMSEII</sequence>
<dbReference type="EMBL" id="FQWX01000004">
    <property type="protein sequence ID" value="SHG63678.1"/>
    <property type="molecule type" value="Genomic_DNA"/>
</dbReference>
<dbReference type="Proteomes" id="UP000243255">
    <property type="component" value="Unassembled WGS sequence"/>
</dbReference>
<dbReference type="STRING" id="1121321.SAMN04488530_104112"/>
<dbReference type="AlphaFoldDB" id="A0A1M5LF98"/>
<evidence type="ECO:0000313" key="2">
    <source>
        <dbReference type="Proteomes" id="UP000243255"/>
    </source>
</evidence>
<dbReference type="RefSeq" id="WP_084120137.1">
    <property type="nucleotide sequence ID" value="NZ_BAABCH010000006.1"/>
</dbReference>
<keyword evidence="2" id="KW-1185">Reference proteome</keyword>
<evidence type="ECO:0000313" key="1">
    <source>
        <dbReference type="EMBL" id="SHG63678.1"/>
    </source>
</evidence>
<proteinExistence type="predicted"/>
<name>A0A1M5LF98_9FIRM</name>
<dbReference type="NCBIfam" id="TIGR02837">
    <property type="entry name" value="spore_II_R"/>
    <property type="match status" value="1"/>
</dbReference>
<organism evidence="1 2">
    <name type="scientific">Asaccharospora irregularis DSM 2635</name>
    <dbReference type="NCBI Taxonomy" id="1121321"/>
    <lineage>
        <taxon>Bacteria</taxon>
        <taxon>Bacillati</taxon>
        <taxon>Bacillota</taxon>
        <taxon>Clostridia</taxon>
        <taxon>Peptostreptococcales</taxon>
        <taxon>Peptostreptococcaceae</taxon>
        <taxon>Asaccharospora</taxon>
    </lineage>
</organism>
<gene>
    <name evidence="1" type="ORF">SAMN04488530_104112</name>
</gene>
<dbReference type="Pfam" id="PF09551">
    <property type="entry name" value="Spore_II_R"/>
    <property type="match status" value="1"/>
</dbReference>
<accession>A0A1M5LF98</accession>
<reference evidence="2" key="1">
    <citation type="submission" date="2016-11" db="EMBL/GenBank/DDBJ databases">
        <authorList>
            <person name="Varghese N."/>
            <person name="Submissions S."/>
        </authorList>
    </citation>
    <scope>NUCLEOTIDE SEQUENCE [LARGE SCALE GENOMIC DNA]</scope>
    <source>
        <strain evidence="2">DSM 2635</strain>
    </source>
</reference>
<protein>
    <submittedName>
        <fullName evidence="1">Stage II sporulation protein R</fullName>
    </submittedName>
</protein>
<dbReference type="InterPro" id="IPR014202">
    <property type="entry name" value="Spore_II_R"/>
</dbReference>